<evidence type="ECO:0008006" key="3">
    <source>
        <dbReference type="Google" id="ProtNLM"/>
    </source>
</evidence>
<name>A0ABX0EZD5_9BACL</name>
<dbReference type="Proteomes" id="UP000800303">
    <property type="component" value="Unassembled WGS sequence"/>
</dbReference>
<proteinExistence type="predicted"/>
<dbReference type="Gene3D" id="1.25.40.10">
    <property type="entry name" value="Tetratricopeptide repeat domain"/>
    <property type="match status" value="1"/>
</dbReference>
<evidence type="ECO:0000313" key="1">
    <source>
        <dbReference type="EMBL" id="NGZ74106.1"/>
    </source>
</evidence>
<dbReference type="InterPro" id="IPR011990">
    <property type="entry name" value="TPR-like_helical_dom_sf"/>
</dbReference>
<keyword evidence="2" id="KW-1185">Reference proteome</keyword>
<sequence>MAIEDLRAFLRQEIRQRHEHLSAFAQEAGLNRGVLSNVLREQASKPLSFSLFRKIIQVLQCEERAAFKYYIEECFYYGKPSRSRLEPFLVRCGELGFTEYIEETWSRCKDADIDLCEIAFSAAEKLYAEKFVQPSILFYEYCTEHEKHIQSERLAVSHYRLFRIGVNEQNESNLIAATKFVPFYDKLPHHHQLDAAMKLINVYFALNDVKEAENWTERLSSLAHFLYDQAESANWEESPEGMEYPFVVYYGYSYLARESLLFISKRYAESKPYNEKYADLSEFPHLDDRAMKEVEKFKFYANLNAVYRELGLGNENMLFECVKLIEENPDEILVVFSFILQFALTHNQDIDELLERFDRKMEDYAYRQFGSDKNPALLLNRYVDICIDIALYYFNRGNYEKAIGHAKRGIEAPIGIGSGKYVFTRLAPIFEKFPEIFNRI</sequence>
<organism evidence="1 2">
    <name type="scientific">Saccharibacillus alkalitolerans</name>
    <dbReference type="NCBI Taxonomy" id="2705290"/>
    <lineage>
        <taxon>Bacteria</taxon>
        <taxon>Bacillati</taxon>
        <taxon>Bacillota</taxon>
        <taxon>Bacilli</taxon>
        <taxon>Bacillales</taxon>
        <taxon>Paenibacillaceae</taxon>
        <taxon>Saccharibacillus</taxon>
    </lineage>
</organism>
<accession>A0ABX0EZD5</accession>
<dbReference type="EMBL" id="JAAFGS010000001">
    <property type="protein sequence ID" value="NGZ74106.1"/>
    <property type="molecule type" value="Genomic_DNA"/>
</dbReference>
<comment type="caution">
    <text evidence="1">The sequence shown here is derived from an EMBL/GenBank/DDBJ whole genome shotgun (WGS) entry which is preliminary data.</text>
</comment>
<evidence type="ECO:0000313" key="2">
    <source>
        <dbReference type="Proteomes" id="UP000800303"/>
    </source>
</evidence>
<gene>
    <name evidence="1" type="ORF">GYN08_02175</name>
</gene>
<protein>
    <recommendedName>
        <fullName evidence="3">HTH cro/C1-type domain-containing protein</fullName>
    </recommendedName>
</protein>
<dbReference type="RefSeq" id="WP_166272065.1">
    <property type="nucleotide sequence ID" value="NZ_JAAFGS010000001.1"/>
</dbReference>
<reference evidence="1 2" key="1">
    <citation type="submission" date="2020-01" db="EMBL/GenBank/DDBJ databases">
        <title>Polyphasic characterisation and genomic insights into a novel alkali tolerant bacterium VR-M41.</title>
        <authorList>
            <person name="Vemuluri V.R."/>
        </authorList>
    </citation>
    <scope>NUCLEOTIDE SEQUENCE [LARGE SCALE GENOMIC DNA]</scope>
    <source>
        <strain evidence="1 2">VR-M41</strain>
    </source>
</reference>